<reference evidence="8" key="1">
    <citation type="submission" date="2020-09" db="EMBL/GenBank/DDBJ databases">
        <title>Genomic insights into the novelty and pathogenicity of a unique biofilm-forming Enterococcus sp. bacteria (Enterococcus lacertideformus) identified in reptiles.</title>
        <authorList>
            <person name="Agius J.E."/>
            <person name="Phalen D.N."/>
            <person name="Rose K."/>
            <person name="Eden J.-S."/>
        </authorList>
    </citation>
    <scope>NUCLEOTIDE SEQUENCE</scope>
    <source>
        <strain evidence="8">PHRS 0518</strain>
    </source>
</reference>
<evidence type="ECO:0000256" key="3">
    <source>
        <dbReference type="ARBA" id="ARBA00022692"/>
    </source>
</evidence>
<dbReference type="InterPro" id="IPR032816">
    <property type="entry name" value="VTT_dom"/>
</dbReference>
<feature type="transmembrane region" description="Helical" evidence="6">
    <location>
        <begin position="6"/>
        <end position="29"/>
    </location>
</feature>
<comment type="similarity">
    <text evidence="6">Belongs to the TVP38/TMEM64 family.</text>
</comment>
<feature type="domain" description="VTT" evidence="7">
    <location>
        <begin position="74"/>
        <end position="187"/>
    </location>
</feature>
<evidence type="ECO:0000256" key="2">
    <source>
        <dbReference type="ARBA" id="ARBA00022475"/>
    </source>
</evidence>
<dbReference type="PANTHER" id="PTHR12677">
    <property type="entry name" value="GOLGI APPARATUS MEMBRANE PROTEIN TVP38-RELATED"/>
    <property type="match status" value="1"/>
</dbReference>
<protein>
    <recommendedName>
        <fullName evidence="6">TVP38/TMEM64 family membrane protein</fullName>
    </recommendedName>
</protein>
<feature type="transmembrane region" description="Helical" evidence="6">
    <location>
        <begin position="198"/>
        <end position="216"/>
    </location>
</feature>
<evidence type="ECO:0000313" key="9">
    <source>
        <dbReference type="Proteomes" id="UP000637757"/>
    </source>
</evidence>
<dbReference type="Pfam" id="PF09335">
    <property type="entry name" value="VTT_dom"/>
    <property type="match status" value="1"/>
</dbReference>
<sequence>MKTKKMRILLIILGIILILFIGYHLYLAYQTDIQLFLNPRASHQLLMTNIRSHGFTSAMILILLIGVMCAVPGVPTSMVGVLVGLSYGPLLGTVINVFGNTWGNLLSIFLMQHLKLFDHSKKANRWVKAIRHMKHPKIGIMVGYMVPVIPSSVINFAATTLNFKLREIIGSIILGVIPSSLLYACGGEALFHGYAKTAFLLVASVFILTFLMVIIFKDRRKHHLE</sequence>
<evidence type="ECO:0000256" key="6">
    <source>
        <dbReference type="RuleBase" id="RU366058"/>
    </source>
</evidence>
<accession>A0A931F980</accession>
<keyword evidence="4 6" id="KW-1133">Transmembrane helix</keyword>
<dbReference type="EMBL" id="JADAKE010000007">
    <property type="protein sequence ID" value="MBF8807420.1"/>
    <property type="molecule type" value="Genomic_DNA"/>
</dbReference>
<proteinExistence type="inferred from homology"/>
<dbReference type="PANTHER" id="PTHR12677:SF59">
    <property type="entry name" value="GOLGI APPARATUS MEMBRANE PROTEIN TVP38-RELATED"/>
    <property type="match status" value="1"/>
</dbReference>
<evidence type="ECO:0000313" key="8">
    <source>
        <dbReference type="EMBL" id="MBF8807420.1"/>
    </source>
</evidence>
<dbReference type="AlphaFoldDB" id="A0A931F980"/>
<feature type="transmembrane region" description="Helical" evidence="6">
    <location>
        <begin position="138"/>
        <end position="156"/>
    </location>
</feature>
<comment type="subcellular location">
    <subcellularLocation>
        <location evidence="1 6">Cell membrane</location>
        <topology evidence="1 6">Multi-pass membrane protein</topology>
    </subcellularLocation>
</comment>
<organism evidence="8 9">
    <name type="scientific">Enterococcus lacertideformus</name>
    <dbReference type="NCBI Taxonomy" id="2771493"/>
    <lineage>
        <taxon>Bacteria</taxon>
        <taxon>Bacillati</taxon>
        <taxon>Bacillota</taxon>
        <taxon>Bacilli</taxon>
        <taxon>Lactobacillales</taxon>
        <taxon>Enterococcaceae</taxon>
        <taxon>Enterococcus</taxon>
    </lineage>
</organism>
<evidence type="ECO:0000256" key="5">
    <source>
        <dbReference type="ARBA" id="ARBA00023136"/>
    </source>
</evidence>
<dbReference type="GO" id="GO:0005886">
    <property type="term" value="C:plasma membrane"/>
    <property type="evidence" value="ECO:0007669"/>
    <property type="project" value="UniProtKB-SubCell"/>
</dbReference>
<keyword evidence="9" id="KW-1185">Reference proteome</keyword>
<gene>
    <name evidence="8" type="ORF">IC227_02170</name>
</gene>
<keyword evidence="3 6" id="KW-0812">Transmembrane</keyword>
<name>A0A931F980_9ENTE</name>
<evidence type="ECO:0000256" key="4">
    <source>
        <dbReference type="ARBA" id="ARBA00022989"/>
    </source>
</evidence>
<evidence type="ECO:0000259" key="7">
    <source>
        <dbReference type="Pfam" id="PF09335"/>
    </source>
</evidence>
<feature type="transmembrane region" description="Helical" evidence="6">
    <location>
        <begin position="50"/>
        <end position="74"/>
    </location>
</feature>
<evidence type="ECO:0000256" key="1">
    <source>
        <dbReference type="ARBA" id="ARBA00004651"/>
    </source>
</evidence>
<dbReference type="Proteomes" id="UP000637757">
    <property type="component" value="Unassembled WGS sequence"/>
</dbReference>
<keyword evidence="2 6" id="KW-1003">Cell membrane</keyword>
<feature type="transmembrane region" description="Helical" evidence="6">
    <location>
        <begin position="168"/>
        <end position="186"/>
    </location>
</feature>
<dbReference type="InterPro" id="IPR015414">
    <property type="entry name" value="TMEM64"/>
</dbReference>
<keyword evidence="5 6" id="KW-0472">Membrane</keyword>
<comment type="caution">
    <text evidence="8">The sequence shown here is derived from an EMBL/GenBank/DDBJ whole genome shotgun (WGS) entry which is preliminary data.</text>
</comment>